<keyword evidence="5" id="KW-1185">Reference proteome</keyword>
<dbReference type="InterPro" id="IPR058569">
    <property type="entry name" value="DUF6079_2nd"/>
</dbReference>
<accession>A0A1A8XHC8</accession>
<dbReference type="Proteomes" id="UP000199169">
    <property type="component" value="Unassembled WGS sequence"/>
</dbReference>
<feature type="domain" description="DUF6079" evidence="3">
    <location>
        <begin position="131"/>
        <end position="255"/>
    </location>
</feature>
<name>A0A1A8XHC8_9PROT</name>
<dbReference type="InterPro" id="IPR058571">
    <property type="entry name" value="DUF6079_3rd"/>
</dbReference>
<dbReference type="Pfam" id="PF26384">
    <property type="entry name" value="DUF6079_3rd"/>
    <property type="match status" value="1"/>
</dbReference>
<evidence type="ECO:0000259" key="2">
    <source>
        <dbReference type="Pfam" id="PF26383"/>
    </source>
</evidence>
<evidence type="ECO:0000256" key="1">
    <source>
        <dbReference type="SAM" id="MobiDB-lite"/>
    </source>
</evidence>
<sequence>MLRSDPSIGPVLKVSEVLAERVLKAFTRPAYKPMAQRVIAGLSVHRLTTGGDIYVPVGATAAELRDTLCLYQPGIEDLGGDPADDLLTAVQTTLREIVRTVNGQFISRAPLGDKTGEQYYLDLKKDVDYDAQIEKRAEALSDDALDRAYYGAIKQLMERTDENNYVTGHQIWQYQIEWQERRVDRIGYLFFGAPNDRPAAQPERDFYIYFIQPFKPPRFRDENKSDEVFIRLKGLDDAIKRHLAFYAAAQDLASTRQWRCEGRLPGQSQGRPARDEQVAAGKADDCLRSYLPGQDQDPAELGQGRLPPRQAAPGF</sequence>
<protein>
    <submittedName>
        <fullName evidence="4">Uncharacterized protein</fullName>
    </submittedName>
</protein>
<feature type="region of interest" description="Disordered" evidence="1">
    <location>
        <begin position="263"/>
        <end position="315"/>
    </location>
</feature>
<dbReference type="STRING" id="1860102.ACCAA_1590002"/>
<dbReference type="Pfam" id="PF26383">
    <property type="entry name" value="DUF6079_2nd"/>
    <property type="match status" value="1"/>
</dbReference>
<evidence type="ECO:0000313" key="4">
    <source>
        <dbReference type="EMBL" id="SBT04560.1"/>
    </source>
</evidence>
<feature type="domain" description="DUF6079" evidence="2">
    <location>
        <begin position="2"/>
        <end position="127"/>
    </location>
</feature>
<reference evidence="4 5" key="1">
    <citation type="submission" date="2016-06" db="EMBL/GenBank/DDBJ databases">
        <authorList>
            <person name="Kjaerup R.B."/>
            <person name="Dalgaard T.S."/>
            <person name="Juul-Madsen H.R."/>
        </authorList>
    </citation>
    <scope>NUCLEOTIDE SEQUENCE [LARGE SCALE GENOMIC DNA]</scope>
    <source>
        <strain evidence="4">3</strain>
    </source>
</reference>
<feature type="compositionally biased region" description="Basic and acidic residues" evidence="1">
    <location>
        <begin position="272"/>
        <end position="287"/>
    </location>
</feature>
<evidence type="ECO:0000313" key="5">
    <source>
        <dbReference type="Proteomes" id="UP000199169"/>
    </source>
</evidence>
<gene>
    <name evidence="4" type="ORF">ACCAA_1590002</name>
</gene>
<dbReference type="EMBL" id="FLQX01000067">
    <property type="protein sequence ID" value="SBT04560.1"/>
    <property type="molecule type" value="Genomic_DNA"/>
</dbReference>
<dbReference type="AlphaFoldDB" id="A0A1A8XHC8"/>
<evidence type="ECO:0000259" key="3">
    <source>
        <dbReference type="Pfam" id="PF26384"/>
    </source>
</evidence>
<proteinExistence type="predicted"/>
<organism evidence="4 5">
    <name type="scientific">Candidatus Accumulibacter aalborgensis</name>
    <dbReference type="NCBI Taxonomy" id="1860102"/>
    <lineage>
        <taxon>Bacteria</taxon>
        <taxon>Pseudomonadati</taxon>
        <taxon>Pseudomonadota</taxon>
        <taxon>Betaproteobacteria</taxon>
        <taxon>Candidatus Accumulibacter</taxon>
    </lineage>
</organism>